<dbReference type="OrthoDB" id="311906at2759"/>
<evidence type="ECO:0000313" key="2">
    <source>
        <dbReference type="Proteomes" id="UP000683925"/>
    </source>
</evidence>
<sequence>MENLALTQYHFHNAKDINQEYFQLIEDLNTEIVCIYYLQDIITYQFPANEYINLQDLLFFKEKNILAISKSQLILISIQILEALIKLQKSKILHNQINCQNTWIWVSKPLSSKQNNQIEFKASFSMFSKVSIDKANNDSPDFQSAKKVISQIFQLDDQLKMLDLNLERNAEQLISKLKQYLTQNGTEQKGDGSYDPKLIEKFLKNKKLSNEEFQDQFGNSNGIVMRNIFLNWAIKSEQQFINPTNCQKLSIKDLARELNIDKWFYELFEQLKTKRYLEDYLFYVLQISDALNDIKQIRNNSKLSNQFDFAELQNTIIKYEQKIHKSLFPQLSNHYDDKDNNILDFVSTYQFVIQGIIGQGLKVINSFYRNEIPFQKIEEFKFYKQGLNILDEFMLKNQIRVENLTNQEQVNQIKSILGDFLRDEIFKELKIILHKYNKKLASSLFYIEGDIH</sequence>
<evidence type="ECO:0008006" key="3">
    <source>
        <dbReference type="Google" id="ProtNLM"/>
    </source>
</evidence>
<comment type="caution">
    <text evidence="1">The sequence shown here is derived from an EMBL/GenBank/DDBJ whole genome shotgun (WGS) entry which is preliminary data.</text>
</comment>
<evidence type="ECO:0000313" key="1">
    <source>
        <dbReference type="EMBL" id="CAD8171051.1"/>
    </source>
</evidence>
<organism evidence="1 2">
    <name type="scientific">Paramecium octaurelia</name>
    <dbReference type="NCBI Taxonomy" id="43137"/>
    <lineage>
        <taxon>Eukaryota</taxon>
        <taxon>Sar</taxon>
        <taxon>Alveolata</taxon>
        <taxon>Ciliophora</taxon>
        <taxon>Intramacronucleata</taxon>
        <taxon>Oligohymenophorea</taxon>
        <taxon>Peniculida</taxon>
        <taxon>Parameciidae</taxon>
        <taxon>Paramecium</taxon>
    </lineage>
</organism>
<keyword evidence="2" id="KW-1185">Reference proteome</keyword>
<dbReference type="AlphaFoldDB" id="A0A8S1V287"/>
<dbReference type="EMBL" id="CAJJDP010000056">
    <property type="protein sequence ID" value="CAD8171051.1"/>
    <property type="molecule type" value="Genomic_DNA"/>
</dbReference>
<dbReference type="Proteomes" id="UP000683925">
    <property type="component" value="Unassembled WGS sequence"/>
</dbReference>
<reference evidence="1" key="1">
    <citation type="submission" date="2021-01" db="EMBL/GenBank/DDBJ databases">
        <authorList>
            <consortium name="Genoscope - CEA"/>
            <person name="William W."/>
        </authorList>
    </citation>
    <scope>NUCLEOTIDE SEQUENCE</scope>
</reference>
<name>A0A8S1V287_PAROT</name>
<dbReference type="OMA" id="LNIDKWF"/>
<proteinExistence type="predicted"/>
<accession>A0A8S1V287</accession>
<gene>
    <name evidence="1" type="ORF">POCTA_138.1.T0570200</name>
</gene>
<protein>
    <recommendedName>
        <fullName evidence="3">Protein kinase domain-containing protein</fullName>
    </recommendedName>
</protein>